<accession>A0A845BH01</accession>
<dbReference type="EMBL" id="SNVJ01000020">
    <property type="protein sequence ID" value="MXP65360.1"/>
    <property type="molecule type" value="Genomic_DNA"/>
</dbReference>
<organism evidence="1 2">
    <name type="scientific">Teichococcus coralli</name>
    <dbReference type="NCBI Taxonomy" id="2545983"/>
    <lineage>
        <taxon>Bacteria</taxon>
        <taxon>Pseudomonadati</taxon>
        <taxon>Pseudomonadota</taxon>
        <taxon>Alphaproteobacteria</taxon>
        <taxon>Acetobacterales</taxon>
        <taxon>Roseomonadaceae</taxon>
        <taxon>Roseomonas</taxon>
    </lineage>
</organism>
<evidence type="ECO:0000313" key="2">
    <source>
        <dbReference type="Proteomes" id="UP000460715"/>
    </source>
</evidence>
<reference evidence="1 2" key="1">
    <citation type="submission" date="2019-03" db="EMBL/GenBank/DDBJ databases">
        <title>Roseomonas sp. a novel Roseomonas species isolated from Sea whip Gorgonian.</title>
        <authorList>
            <person name="Li F."/>
            <person name="Pan X."/>
            <person name="Huang S."/>
            <person name="Li Z."/>
            <person name="Meng B."/>
        </authorList>
    </citation>
    <scope>NUCLEOTIDE SEQUENCE [LARGE SCALE GENOMIC DNA]</scope>
    <source>
        <strain evidence="1 2">M0104</strain>
    </source>
</reference>
<dbReference type="AlphaFoldDB" id="A0A845BH01"/>
<gene>
    <name evidence="1" type="ORF">E0493_18590</name>
</gene>
<sequence>MSGPTKGLLFEYGFSVPPLALVFQFNPQQISRSRTVTIKTGNAPGSRGGYDFMTPLDTPRVAQGVELQAESFSIDILLDATDKMNAGDPVAGRFGVQPQIDTLRSMVEPKAQGPAGLQILASLDVGGARAFQRQETASVLVFGWGQQVLPVFLTGVAQKEVMHLPNLLPFRAEMNLTMQVIESQNPFFTADKLRQTAMSALNAAGA</sequence>
<dbReference type="OrthoDB" id="661223at2"/>
<keyword evidence="2" id="KW-1185">Reference proteome</keyword>
<proteinExistence type="predicted"/>
<dbReference type="Proteomes" id="UP000460715">
    <property type="component" value="Unassembled WGS sequence"/>
</dbReference>
<name>A0A845BH01_9PROT</name>
<protein>
    <submittedName>
        <fullName evidence="1">Uncharacterized protein</fullName>
    </submittedName>
</protein>
<evidence type="ECO:0000313" key="1">
    <source>
        <dbReference type="EMBL" id="MXP65360.1"/>
    </source>
</evidence>
<dbReference type="RefSeq" id="WP_160938769.1">
    <property type="nucleotide sequence ID" value="NZ_SNVJ01000020.1"/>
</dbReference>
<comment type="caution">
    <text evidence="1">The sequence shown here is derived from an EMBL/GenBank/DDBJ whole genome shotgun (WGS) entry which is preliminary data.</text>
</comment>